<keyword evidence="2" id="KW-1185">Reference proteome</keyword>
<reference evidence="1 2" key="1">
    <citation type="journal article" date="2014" name="Antonie Van Leeuwenhoek">
        <title>Roseivivax atlanticus sp. nov., isolated from surface seawater of the Atlantic Ocean.</title>
        <authorList>
            <person name="Li G."/>
            <person name="Lai Q."/>
            <person name="Liu X."/>
            <person name="Sun F."/>
            <person name="Shao Z."/>
        </authorList>
    </citation>
    <scope>NUCLEOTIDE SEQUENCE [LARGE SCALE GENOMIC DNA]</scope>
    <source>
        <strain evidence="1 2">22II-s10s</strain>
    </source>
</reference>
<organism evidence="1 2">
    <name type="scientific">Roseivivax marinus</name>
    <dbReference type="NCBI Taxonomy" id="1379903"/>
    <lineage>
        <taxon>Bacteria</taxon>
        <taxon>Pseudomonadati</taxon>
        <taxon>Pseudomonadota</taxon>
        <taxon>Alphaproteobacteria</taxon>
        <taxon>Rhodobacterales</taxon>
        <taxon>Roseobacteraceae</taxon>
        <taxon>Roseivivax</taxon>
    </lineage>
</organism>
<comment type="caution">
    <text evidence="1">The sequence shown here is derived from an EMBL/GenBank/DDBJ whole genome shotgun (WGS) entry which is preliminary data.</text>
</comment>
<dbReference type="RefSeq" id="WP_051487532.1">
    <property type="nucleotide sequence ID" value="NZ_AQQW01000004.1"/>
</dbReference>
<proteinExistence type="predicted"/>
<sequence length="219" mass="23618">MTPKTFSIDLRRDGGARLALSYRAADRAGIQRLACDIAASDMSRLVIFAETLDLQAILGGPVAAELDLEGLRLETEDSGAGIRLVRTQGYNTQTAQMELSTFGFEMAGITEACLARATEAKHGPVLTELLAECPMPETLSAALGPDRAEQAVHVVREMTLLILTEQAATKGSEIARKLRSKTRREDAFEEVRMTVDAVSSAFLAPAAEEPSEVGLRRRG</sequence>
<evidence type="ECO:0000313" key="2">
    <source>
        <dbReference type="Proteomes" id="UP000019063"/>
    </source>
</evidence>
<dbReference type="EMBL" id="AQQW01000004">
    <property type="protein sequence ID" value="ETW13058.1"/>
    <property type="molecule type" value="Genomic_DNA"/>
</dbReference>
<accession>W4HKW6</accession>
<dbReference type="Proteomes" id="UP000019063">
    <property type="component" value="Unassembled WGS sequence"/>
</dbReference>
<dbReference type="eggNOG" id="ENOG5032RSH">
    <property type="taxonomic scope" value="Bacteria"/>
</dbReference>
<dbReference type="AlphaFoldDB" id="W4HKW6"/>
<gene>
    <name evidence="1" type="ORF">ATO8_07601</name>
</gene>
<evidence type="ECO:0000313" key="1">
    <source>
        <dbReference type="EMBL" id="ETW13058.1"/>
    </source>
</evidence>
<protein>
    <submittedName>
        <fullName evidence="1">Uncharacterized protein</fullName>
    </submittedName>
</protein>
<name>W4HKW6_9RHOB</name>